<feature type="compositionally biased region" description="Basic and acidic residues" evidence="1">
    <location>
        <begin position="206"/>
        <end position="217"/>
    </location>
</feature>
<name>A0A5J5CVV0_9PERO</name>
<gene>
    <name evidence="2" type="ORF">FQN60_000414</name>
</gene>
<evidence type="ECO:0000313" key="3">
    <source>
        <dbReference type="Proteomes" id="UP000327493"/>
    </source>
</evidence>
<organism evidence="2 3">
    <name type="scientific">Etheostoma spectabile</name>
    <name type="common">orangethroat darter</name>
    <dbReference type="NCBI Taxonomy" id="54343"/>
    <lineage>
        <taxon>Eukaryota</taxon>
        <taxon>Metazoa</taxon>
        <taxon>Chordata</taxon>
        <taxon>Craniata</taxon>
        <taxon>Vertebrata</taxon>
        <taxon>Euteleostomi</taxon>
        <taxon>Actinopterygii</taxon>
        <taxon>Neopterygii</taxon>
        <taxon>Teleostei</taxon>
        <taxon>Neoteleostei</taxon>
        <taxon>Acanthomorphata</taxon>
        <taxon>Eupercaria</taxon>
        <taxon>Perciformes</taxon>
        <taxon>Percoidei</taxon>
        <taxon>Percidae</taxon>
        <taxon>Etheostomatinae</taxon>
        <taxon>Etheostoma</taxon>
    </lineage>
</organism>
<keyword evidence="3" id="KW-1185">Reference proteome</keyword>
<feature type="region of interest" description="Disordered" evidence="1">
    <location>
        <begin position="1"/>
        <end position="83"/>
    </location>
</feature>
<feature type="compositionally biased region" description="Polar residues" evidence="1">
    <location>
        <begin position="32"/>
        <end position="57"/>
    </location>
</feature>
<evidence type="ECO:0000313" key="2">
    <source>
        <dbReference type="EMBL" id="KAA8586578.1"/>
    </source>
</evidence>
<feature type="compositionally biased region" description="Basic and acidic residues" evidence="1">
    <location>
        <begin position="280"/>
        <end position="289"/>
    </location>
</feature>
<dbReference type="EMBL" id="VOFY01000013">
    <property type="protein sequence ID" value="KAA8586578.1"/>
    <property type="molecule type" value="Genomic_DNA"/>
</dbReference>
<reference evidence="2 3" key="1">
    <citation type="submission" date="2019-08" db="EMBL/GenBank/DDBJ databases">
        <title>A chromosome-level genome assembly, high-density linkage maps, and genome scans reveal the genomic architecture of hybrid incompatibilities underlying speciation via character displacement in darters (Percidae: Etheostominae).</title>
        <authorList>
            <person name="Moran R.L."/>
            <person name="Catchen J.M."/>
            <person name="Fuller R.C."/>
        </authorList>
    </citation>
    <scope>NUCLEOTIDE SEQUENCE [LARGE SCALE GENOMIC DNA]</scope>
    <source>
        <strain evidence="2">EspeVRDwgs_2016</strain>
        <tissue evidence="2">Muscle</tissue>
    </source>
</reference>
<feature type="region of interest" description="Disordered" evidence="1">
    <location>
        <begin position="206"/>
        <end position="289"/>
    </location>
</feature>
<feature type="compositionally biased region" description="Basic and acidic residues" evidence="1">
    <location>
        <begin position="237"/>
        <end position="258"/>
    </location>
</feature>
<feature type="compositionally biased region" description="Polar residues" evidence="1">
    <location>
        <begin position="259"/>
        <end position="273"/>
    </location>
</feature>
<feature type="compositionally biased region" description="Basic and acidic residues" evidence="1">
    <location>
        <begin position="65"/>
        <end position="83"/>
    </location>
</feature>
<comment type="caution">
    <text evidence="2">The sequence shown here is derived from an EMBL/GenBank/DDBJ whole genome shotgun (WGS) entry which is preliminary data.</text>
</comment>
<feature type="non-terminal residue" evidence="2">
    <location>
        <position position="289"/>
    </location>
</feature>
<dbReference type="Proteomes" id="UP000327493">
    <property type="component" value="Chromosome 13"/>
</dbReference>
<proteinExistence type="predicted"/>
<sequence length="289" mass="32445">MFQPPQPSGTQSISRSRHQVRPVGLQKPPWSAGSQSDLNLRQRPNQNQRGGPRNQVQLLYGLHGRGGETKEDTEEARKRHGETVLEEPSKVFPNPGEPGFGGVHYSDQITYLKVAPSTKKYVLCKMPEEWATLPVFSEASRQHGCIALYTKSRRDHSLVYEGYIHPDAPKKLSRSALQLPPRTESFAQKHERLLEKIRAEEAEAKAQEKIISEEERNSVGGQGVVRAEPAPMPGIKDTADESKQQIKAEATSETKNKSELLNLSLQRTESNTDYPLPQEILDRRESLLP</sequence>
<protein>
    <submittedName>
        <fullName evidence="2">Uncharacterized protein</fullName>
    </submittedName>
</protein>
<dbReference type="AlphaFoldDB" id="A0A5J5CVV0"/>
<accession>A0A5J5CVV0</accession>
<evidence type="ECO:0000256" key="1">
    <source>
        <dbReference type="SAM" id="MobiDB-lite"/>
    </source>
</evidence>